<feature type="transmembrane region" description="Helical" evidence="11">
    <location>
        <begin position="23"/>
        <end position="48"/>
    </location>
</feature>
<feature type="domain" description="G-protein coupled receptors family 1 profile" evidence="12">
    <location>
        <begin position="39"/>
        <end position="288"/>
    </location>
</feature>
<dbReference type="InterPro" id="IPR000725">
    <property type="entry name" value="Olfact_rcpt"/>
</dbReference>
<keyword evidence="8 10" id="KW-0675">Receptor</keyword>
<evidence type="ECO:0000256" key="8">
    <source>
        <dbReference type="ARBA" id="ARBA00023170"/>
    </source>
</evidence>
<evidence type="ECO:0000256" key="11">
    <source>
        <dbReference type="RuleBase" id="RU363047"/>
    </source>
</evidence>
<keyword evidence="6 10" id="KW-0297">G-protein coupled receptor</keyword>
<protein>
    <recommendedName>
        <fullName evidence="11">Olfactory receptor</fullName>
    </recommendedName>
</protein>
<dbReference type="PANTHER" id="PTHR26454:SF18">
    <property type="entry name" value="OLFACTORY RECEPTOR 6C76"/>
    <property type="match status" value="1"/>
</dbReference>
<dbReference type="InterPro" id="IPR047132">
    <property type="entry name" value="Olfact_rcpt_6C-like"/>
</dbReference>
<name>A0A674JXR6_9SAUR</name>
<evidence type="ECO:0000256" key="1">
    <source>
        <dbReference type="ARBA" id="ARBA00004651"/>
    </source>
</evidence>
<keyword evidence="7 11" id="KW-0472">Membrane</keyword>
<dbReference type="InParanoid" id="A0A674JXR6"/>
<feature type="transmembrane region" description="Helical" evidence="11">
    <location>
        <begin position="100"/>
        <end position="118"/>
    </location>
</feature>
<keyword evidence="4 11" id="KW-0552">Olfaction</keyword>
<keyword evidence="2 11" id="KW-1003">Cell membrane</keyword>
<feature type="transmembrane region" description="Helical" evidence="11">
    <location>
        <begin position="195"/>
        <end position="223"/>
    </location>
</feature>
<dbReference type="PROSITE" id="PS50262">
    <property type="entry name" value="G_PROTEIN_RECEP_F1_2"/>
    <property type="match status" value="1"/>
</dbReference>
<dbReference type="PANTHER" id="PTHR26454">
    <property type="entry name" value="OLFACTORY RECEPTOR"/>
    <property type="match status" value="1"/>
</dbReference>
<evidence type="ECO:0000256" key="2">
    <source>
        <dbReference type="ARBA" id="ARBA00022475"/>
    </source>
</evidence>
<evidence type="ECO:0000313" key="14">
    <source>
        <dbReference type="Proteomes" id="UP000472274"/>
    </source>
</evidence>
<reference evidence="13" key="2">
    <citation type="submission" date="2025-09" db="UniProtKB">
        <authorList>
            <consortium name="Ensembl"/>
        </authorList>
    </citation>
    <scope>IDENTIFICATION</scope>
</reference>
<dbReference type="Gene3D" id="1.20.1070.10">
    <property type="entry name" value="Rhodopsin 7-helix transmembrane proteins"/>
    <property type="match status" value="1"/>
</dbReference>
<evidence type="ECO:0000256" key="7">
    <source>
        <dbReference type="ARBA" id="ARBA00023136"/>
    </source>
</evidence>
<organism evidence="13 14">
    <name type="scientific">Terrapene triunguis</name>
    <name type="common">Three-toed box turtle</name>
    <dbReference type="NCBI Taxonomy" id="2587831"/>
    <lineage>
        <taxon>Eukaryota</taxon>
        <taxon>Metazoa</taxon>
        <taxon>Chordata</taxon>
        <taxon>Craniata</taxon>
        <taxon>Vertebrata</taxon>
        <taxon>Euteleostomi</taxon>
        <taxon>Archelosauria</taxon>
        <taxon>Testudinata</taxon>
        <taxon>Testudines</taxon>
        <taxon>Cryptodira</taxon>
        <taxon>Durocryptodira</taxon>
        <taxon>Testudinoidea</taxon>
        <taxon>Emydidae</taxon>
        <taxon>Terrapene</taxon>
    </lineage>
</organism>
<dbReference type="PROSITE" id="PS00237">
    <property type="entry name" value="G_PROTEIN_RECEP_F1_1"/>
    <property type="match status" value="1"/>
</dbReference>
<comment type="subcellular location">
    <subcellularLocation>
        <location evidence="1 11">Cell membrane</location>
        <topology evidence="1 11">Multi-pass membrane protein</topology>
    </subcellularLocation>
</comment>
<dbReference type="InterPro" id="IPR017452">
    <property type="entry name" value="GPCR_Rhodpsn_7TM"/>
</dbReference>
<dbReference type="Pfam" id="PF13853">
    <property type="entry name" value="7tm_4"/>
    <property type="match status" value="1"/>
</dbReference>
<dbReference type="FunFam" id="1.20.1070.10:FF:000013">
    <property type="entry name" value="Olfactory receptor"/>
    <property type="match status" value="1"/>
</dbReference>
<keyword evidence="5 11" id="KW-1133">Transmembrane helix</keyword>
<evidence type="ECO:0000256" key="4">
    <source>
        <dbReference type="ARBA" id="ARBA00022725"/>
    </source>
</evidence>
<feature type="transmembrane region" description="Helical" evidence="11">
    <location>
        <begin position="235"/>
        <end position="258"/>
    </location>
</feature>
<gene>
    <name evidence="13" type="primary">LOC112108087</name>
</gene>
<dbReference type="AlphaFoldDB" id="A0A674JXR6"/>
<comment type="similarity">
    <text evidence="10">Belongs to the G-protein coupled receptor 1 family.</text>
</comment>
<dbReference type="PRINTS" id="PR00245">
    <property type="entry name" value="OLFACTORYR"/>
</dbReference>
<dbReference type="Proteomes" id="UP000472274">
    <property type="component" value="Unplaced"/>
</dbReference>
<dbReference type="GeneTree" id="ENSGT01140000282532"/>
<keyword evidence="14" id="KW-1185">Reference proteome</keyword>
<evidence type="ECO:0000259" key="12">
    <source>
        <dbReference type="PROSITE" id="PS50262"/>
    </source>
</evidence>
<dbReference type="InterPro" id="IPR000276">
    <property type="entry name" value="GPCR_Rhodpsn"/>
</dbReference>
<dbReference type="Ensembl" id="ENSTMTT00000025742.1">
    <property type="protein sequence ID" value="ENSTMTP00000024862.1"/>
    <property type="gene ID" value="ENSTMTG00000018115.1"/>
</dbReference>
<evidence type="ECO:0000256" key="5">
    <source>
        <dbReference type="ARBA" id="ARBA00022989"/>
    </source>
</evidence>
<evidence type="ECO:0000256" key="3">
    <source>
        <dbReference type="ARBA" id="ARBA00022692"/>
    </source>
</evidence>
<evidence type="ECO:0000256" key="9">
    <source>
        <dbReference type="ARBA" id="ARBA00023224"/>
    </source>
</evidence>
<keyword evidence="9 10" id="KW-0807">Transducer</keyword>
<reference evidence="13" key="1">
    <citation type="submission" date="2025-08" db="UniProtKB">
        <authorList>
            <consortium name="Ensembl"/>
        </authorList>
    </citation>
    <scope>IDENTIFICATION</scope>
</reference>
<evidence type="ECO:0000256" key="10">
    <source>
        <dbReference type="RuleBase" id="RU000688"/>
    </source>
</evidence>
<evidence type="ECO:0000313" key="13">
    <source>
        <dbReference type="Ensembl" id="ENSTMTP00000024862.1"/>
    </source>
</evidence>
<dbReference type="CDD" id="cd15912">
    <property type="entry name" value="7tmA_OR6C-like"/>
    <property type="match status" value="1"/>
</dbReference>
<sequence length="314" mass="35618">MPNRTAVVEFILSGLTNDNHLNVVIFLVLLATFLLILMGNIIIVTITLVDHRLQTPMYFFLRNFSFLETCFTLVIIPRFLYSLLTGRKAISRPTCLLQSFFFFFLGSSTFFHLAVMSFDRYVAICNPLHYITVMSNRVCLYLVLGCWLVSFLLVLPTTILFVRLPFCGLNIINHFYCDTAPLLQLSCTDTGIIEVVVLVTAVLTLISTLTVTIISYGCIISTVMRIPSSTGRKKAFSTCSAHLTVVVILYSSSIFRYIRPGQRGGWDFDNVVSFLYTVVTQLFNPYIYALRNEQVKQALKDACDRVCFKHPNRA</sequence>
<keyword evidence="3 10" id="KW-0812">Transmembrane</keyword>
<feature type="transmembrane region" description="Helical" evidence="11">
    <location>
        <begin position="270"/>
        <end position="290"/>
    </location>
</feature>
<dbReference type="SUPFAM" id="SSF81321">
    <property type="entry name" value="Family A G protein-coupled receptor-like"/>
    <property type="match status" value="1"/>
</dbReference>
<evidence type="ECO:0000256" key="6">
    <source>
        <dbReference type="ARBA" id="ARBA00023040"/>
    </source>
</evidence>
<feature type="transmembrane region" description="Helical" evidence="11">
    <location>
        <begin position="138"/>
        <end position="162"/>
    </location>
</feature>
<dbReference type="GO" id="GO:0004984">
    <property type="term" value="F:olfactory receptor activity"/>
    <property type="evidence" value="ECO:0007669"/>
    <property type="project" value="InterPro"/>
</dbReference>
<keyword evidence="11" id="KW-0716">Sensory transduction</keyword>
<dbReference type="GO" id="GO:0005886">
    <property type="term" value="C:plasma membrane"/>
    <property type="evidence" value="ECO:0007669"/>
    <property type="project" value="UniProtKB-SubCell"/>
</dbReference>
<feature type="transmembrane region" description="Helical" evidence="11">
    <location>
        <begin position="60"/>
        <end position="80"/>
    </location>
</feature>
<dbReference type="GO" id="GO:0004930">
    <property type="term" value="F:G protein-coupled receptor activity"/>
    <property type="evidence" value="ECO:0007669"/>
    <property type="project" value="UniProtKB-KW"/>
</dbReference>
<accession>A0A674JXR6</accession>
<dbReference type="PRINTS" id="PR00237">
    <property type="entry name" value="GPCRRHODOPSN"/>
</dbReference>
<proteinExistence type="inferred from homology"/>